<dbReference type="PANTHER" id="PTHR13812">
    <property type="entry name" value="KETIMINE REDUCTASE MU-CRYSTALLIN"/>
    <property type="match status" value="1"/>
</dbReference>
<organism evidence="1 2">
    <name type="scientific">Novosphingobium album</name>
    <name type="common">ex Liu et al. 2023</name>
    <dbReference type="NCBI Taxonomy" id="3031130"/>
    <lineage>
        <taxon>Bacteria</taxon>
        <taxon>Pseudomonadati</taxon>
        <taxon>Pseudomonadota</taxon>
        <taxon>Alphaproteobacteria</taxon>
        <taxon>Sphingomonadales</taxon>
        <taxon>Sphingomonadaceae</taxon>
        <taxon>Novosphingobium</taxon>
    </lineage>
</organism>
<dbReference type="InterPro" id="IPR036291">
    <property type="entry name" value="NAD(P)-bd_dom_sf"/>
</dbReference>
<dbReference type="SUPFAM" id="SSF51735">
    <property type="entry name" value="NAD(P)-binding Rossmann-fold domains"/>
    <property type="match status" value="1"/>
</dbReference>
<dbReference type="Proteomes" id="UP001216253">
    <property type="component" value="Unassembled WGS sequence"/>
</dbReference>
<dbReference type="PIRSF" id="PIRSF001439">
    <property type="entry name" value="CryM"/>
    <property type="match status" value="1"/>
</dbReference>
<evidence type="ECO:0000313" key="2">
    <source>
        <dbReference type="Proteomes" id="UP001216253"/>
    </source>
</evidence>
<dbReference type="PANTHER" id="PTHR13812:SF19">
    <property type="entry name" value="KETIMINE REDUCTASE MU-CRYSTALLIN"/>
    <property type="match status" value="1"/>
</dbReference>
<sequence length="331" mass="35009">MTQGIWISEAEVVSLMALPEAIDALRAGLREEAASRATNMVKTHATWANGSTLHAIGAVFEGWNIVGAKTWAHTAGGAMPLLMLLDAGTGALVALIEAFALGQMRTGGISGVGTDVMARPDASRLAMIGAGKQSITQVAAVAAVRRLDRVTVWSPTAANREALAAKVEQKLGIEAIATQTLDEALDASDIVTLVTRAREPVITRDMLARGVHLNAVGAITPERVEFEPSLLERATLIGADSVPQVRKLSQEFMIAFGDDEAQWARLQPLSALVAGDSVRPADADLTVFKAMGMGISDLSLGIEIFRRAREAGLGRAIPPIIRQAPRLTLNQ</sequence>
<gene>
    <name evidence="1" type="ORF">PYV00_08940</name>
</gene>
<dbReference type="InterPro" id="IPR003462">
    <property type="entry name" value="ODC_Mu_crystall"/>
</dbReference>
<dbReference type="Pfam" id="PF02423">
    <property type="entry name" value="OCD_Mu_crystall"/>
    <property type="match status" value="1"/>
</dbReference>
<dbReference type="RefSeq" id="WP_037486820.1">
    <property type="nucleotide sequence ID" value="NZ_JARESE010000024.1"/>
</dbReference>
<dbReference type="EMBL" id="JARESE010000024">
    <property type="protein sequence ID" value="MDE8651848.1"/>
    <property type="molecule type" value="Genomic_DNA"/>
</dbReference>
<name>A0ABT5WP78_9SPHN</name>
<keyword evidence="2" id="KW-1185">Reference proteome</keyword>
<reference evidence="1 2" key="1">
    <citation type="submission" date="2023-03" db="EMBL/GenBank/DDBJ databases">
        <title>NovoSphingobium album sp. nov. isolated from polycyclic aromatic hydrocarbons- and heavy-metal polluted soil.</title>
        <authorList>
            <person name="Liu Z."/>
            <person name="Wang K."/>
        </authorList>
    </citation>
    <scope>NUCLEOTIDE SEQUENCE [LARGE SCALE GENOMIC DNA]</scope>
    <source>
        <strain evidence="1 2">H3SJ31-1</strain>
    </source>
</reference>
<evidence type="ECO:0000313" key="1">
    <source>
        <dbReference type="EMBL" id="MDE8651848.1"/>
    </source>
</evidence>
<dbReference type="Gene3D" id="3.30.1780.10">
    <property type="entry name" value="ornithine cyclodeaminase, domain 1"/>
    <property type="match status" value="1"/>
</dbReference>
<accession>A0ABT5WP78</accession>
<dbReference type="InterPro" id="IPR023401">
    <property type="entry name" value="ODC_N"/>
</dbReference>
<proteinExistence type="predicted"/>
<protein>
    <submittedName>
        <fullName evidence="1">Ornithine cyclodeaminase family protein</fullName>
    </submittedName>
</protein>
<dbReference type="Gene3D" id="3.40.50.720">
    <property type="entry name" value="NAD(P)-binding Rossmann-like Domain"/>
    <property type="match status" value="1"/>
</dbReference>
<comment type="caution">
    <text evidence="1">The sequence shown here is derived from an EMBL/GenBank/DDBJ whole genome shotgun (WGS) entry which is preliminary data.</text>
</comment>